<name>A0A1M6B343_9FIRM</name>
<dbReference type="EMBL" id="FQZM01000004">
    <property type="protein sequence ID" value="SHI43172.1"/>
    <property type="molecule type" value="Genomic_DNA"/>
</dbReference>
<dbReference type="STRING" id="1121432.SAMN02745219_00291"/>
<sequence>MVKGEQIPDVLALEVEEALSLCDLLGWQVQVQTTAPPRGNPQGPQRVVRFTVIAPKKGVLTVAREETGKEV</sequence>
<organism evidence="1 2">
    <name type="scientific">Desulfofundulus thermosubterraneus DSM 16057</name>
    <dbReference type="NCBI Taxonomy" id="1121432"/>
    <lineage>
        <taxon>Bacteria</taxon>
        <taxon>Bacillati</taxon>
        <taxon>Bacillota</taxon>
        <taxon>Clostridia</taxon>
        <taxon>Eubacteriales</taxon>
        <taxon>Peptococcaceae</taxon>
        <taxon>Desulfofundulus</taxon>
    </lineage>
</organism>
<gene>
    <name evidence="1" type="ORF">SAMN02745219_00291</name>
</gene>
<keyword evidence="2" id="KW-1185">Reference proteome</keyword>
<reference evidence="2" key="1">
    <citation type="submission" date="2016-11" db="EMBL/GenBank/DDBJ databases">
        <authorList>
            <person name="Varghese N."/>
            <person name="Submissions S."/>
        </authorList>
    </citation>
    <scope>NUCLEOTIDE SEQUENCE [LARGE SCALE GENOMIC DNA]</scope>
    <source>
        <strain evidence="2">DSM 16057</strain>
    </source>
</reference>
<accession>A0A1M6B343</accession>
<protein>
    <recommendedName>
        <fullName evidence="3">PASTA domain-containing protein</fullName>
    </recommendedName>
</protein>
<evidence type="ECO:0000313" key="2">
    <source>
        <dbReference type="Proteomes" id="UP000184529"/>
    </source>
</evidence>
<dbReference type="Proteomes" id="UP000184529">
    <property type="component" value="Unassembled WGS sequence"/>
</dbReference>
<evidence type="ECO:0008006" key="3">
    <source>
        <dbReference type="Google" id="ProtNLM"/>
    </source>
</evidence>
<proteinExistence type="predicted"/>
<dbReference type="AlphaFoldDB" id="A0A1M6B343"/>
<dbReference type="OrthoDB" id="1787418at2"/>
<evidence type="ECO:0000313" key="1">
    <source>
        <dbReference type="EMBL" id="SHI43172.1"/>
    </source>
</evidence>
<dbReference type="RefSeq" id="WP_114281441.1">
    <property type="nucleotide sequence ID" value="NZ_FQZM01000004.1"/>
</dbReference>